<organism evidence="2 3">
    <name type="scientific">Paracoccus marcusii</name>
    <dbReference type="NCBI Taxonomy" id="59779"/>
    <lineage>
        <taxon>Bacteria</taxon>
        <taxon>Pseudomonadati</taxon>
        <taxon>Pseudomonadota</taxon>
        <taxon>Alphaproteobacteria</taxon>
        <taxon>Rhodobacterales</taxon>
        <taxon>Paracoccaceae</taxon>
        <taxon>Paracoccus</taxon>
    </lineage>
</organism>
<dbReference type="EMBL" id="CP117466">
    <property type="protein sequence ID" value="WDA12859.1"/>
    <property type="molecule type" value="Genomic_DNA"/>
</dbReference>
<protein>
    <recommendedName>
        <fullName evidence="4">Lipoprotein</fullName>
    </recommendedName>
</protein>
<proteinExistence type="predicted"/>
<accession>A0ABY7USD9</accession>
<reference evidence="2 3" key="1">
    <citation type="submission" date="2023-02" db="EMBL/GenBank/DDBJ databases">
        <title>Whole genome sequenc of Paracoccus marcusii MBLB0836.</title>
        <authorList>
            <person name="Seo M.-J."/>
            <person name="Cho E.-S."/>
            <person name="Hwang C.Y."/>
        </authorList>
    </citation>
    <scope>NUCLEOTIDE SEQUENCE [LARGE SCALE GENOMIC DNA]</scope>
    <source>
        <strain evidence="2 3">MBLB0836</strain>
    </source>
</reference>
<evidence type="ECO:0000313" key="2">
    <source>
        <dbReference type="EMBL" id="WDA12859.1"/>
    </source>
</evidence>
<keyword evidence="3" id="KW-1185">Reference proteome</keyword>
<feature type="signal peptide" evidence="1">
    <location>
        <begin position="1"/>
        <end position="23"/>
    </location>
</feature>
<feature type="chain" id="PRO_5047234433" description="Lipoprotein" evidence="1">
    <location>
        <begin position="24"/>
        <end position="102"/>
    </location>
</feature>
<gene>
    <name evidence="2" type="ORF">PRL19_00910</name>
</gene>
<keyword evidence="1" id="KW-0732">Signal</keyword>
<name>A0ABY7USD9_9RHOB</name>
<evidence type="ECO:0000313" key="3">
    <source>
        <dbReference type="Proteomes" id="UP001216899"/>
    </source>
</evidence>
<sequence>MMRMTARLVLMLALSGCTTPSPGFLVAARQDVTVDGMRFAVYPRGTEAQVIRLDRLRRADRGRMPDLMMRAAAQATGCRPIDNSLTPQGGPHSAVALVDLRC</sequence>
<dbReference type="Proteomes" id="UP001216899">
    <property type="component" value="Chromosome"/>
</dbReference>
<evidence type="ECO:0008006" key="4">
    <source>
        <dbReference type="Google" id="ProtNLM"/>
    </source>
</evidence>
<evidence type="ECO:0000256" key="1">
    <source>
        <dbReference type="SAM" id="SignalP"/>
    </source>
</evidence>
<dbReference type="RefSeq" id="WP_273743613.1">
    <property type="nucleotide sequence ID" value="NZ_CP117466.1"/>
</dbReference>